<evidence type="ECO:0000313" key="1">
    <source>
        <dbReference type="EMBL" id="QTE18712.1"/>
    </source>
</evidence>
<organismHost>
    <name type="scientific">Hoplobatrachus tigerinus</name>
    <name type="common">Indian bullfrog</name>
    <name type="synonym">Rana tigerina</name>
    <dbReference type="NCBI Taxonomy" id="103373"/>
</organismHost>
<dbReference type="EMBL" id="MW727505">
    <property type="protein sequence ID" value="QTE18712.1"/>
    <property type="molecule type" value="Genomic_DNA"/>
</dbReference>
<sequence length="43" mass="5215">MWNNILIYLKILYLRKFTISRHTLQSSVGIQSTPKVDWILYNF</sequence>
<gene>
    <name evidence="1" type="ORF">TFV59</name>
</gene>
<proteinExistence type="predicted"/>
<name>A0A8A4YLK8_RTRV</name>
<dbReference type="Proteomes" id="UP000664938">
    <property type="component" value="Segment"/>
</dbReference>
<reference evidence="1" key="1">
    <citation type="submission" date="2021-03" db="EMBL/GenBank/DDBJ databases">
        <title>Molecular Confirmation of Ranavirus Infection in Amphibians from Chad, Africa.</title>
        <authorList>
            <person name="Box E.K."/>
            <person name="Cleveland C.A."/>
            <person name="Subramaniam K."/>
            <person name="Waltzek T.B."/>
            <person name="Yabsley M.J."/>
        </authorList>
    </citation>
    <scope>NUCLEOTIDE SEQUENCE</scope>
    <source>
        <strain evidence="1">A-21</strain>
    </source>
</reference>
<organism evidence="1">
    <name type="scientific">Rana tigrina ranavirus</name>
    <dbReference type="NCBI Taxonomy" id="160691"/>
    <lineage>
        <taxon>Viruses</taxon>
        <taxon>Varidnaviria</taxon>
        <taxon>Bamfordvirae</taxon>
        <taxon>Nucleocytoviricota</taxon>
        <taxon>Megaviricetes</taxon>
        <taxon>Pimascovirales</taxon>
        <taxon>Pimascovirales incertae sedis</taxon>
        <taxon>Iridoviridae</taxon>
        <taxon>Alphairidovirinae</taxon>
        <taxon>Ranavirus</taxon>
        <taxon>Ranavirus rana1</taxon>
        <taxon>Frog virus 3</taxon>
    </lineage>
</organism>
<accession>A0A8A4YLK8</accession>
<protein>
    <submittedName>
        <fullName evidence="1">Uncharacterized protein</fullName>
    </submittedName>
</protein>